<feature type="transmembrane region" description="Helical" evidence="9">
    <location>
        <begin position="372"/>
        <end position="392"/>
    </location>
</feature>
<dbReference type="InterPro" id="IPR036259">
    <property type="entry name" value="MFS_trans_sf"/>
</dbReference>
<feature type="region of interest" description="Disordered" evidence="8">
    <location>
        <begin position="1"/>
        <end position="48"/>
    </location>
</feature>
<keyword evidence="7" id="KW-0046">Antibiotic resistance</keyword>
<evidence type="ECO:0000313" key="11">
    <source>
        <dbReference type="EMBL" id="GAA2409367.1"/>
    </source>
</evidence>
<evidence type="ECO:0000256" key="2">
    <source>
        <dbReference type="ARBA" id="ARBA00022448"/>
    </source>
</evidence>
<evidence type="ECO:0000256" key="8">
    <source>
        <dbReference type="SAM" id="MobiDB-lite"/>
    </source>
</evidence>
<comment type="caution">
    <text evidence="11">The sequence shown here is derived from an EMBL/GenBank/DDBJ whole genome shotgun (WGS) entry which is preliminary data.</text>
</comment>
<feature type="transmembrane region" description="Helical" evidence="9">
    <location>
        <begin position="310"/>
        <end position="333"/>
    </location>
</feature>
<dbReference type="Proteomes" id="UP001500058">
    <property type="component" value="Unassembled WGS sequence"/>
</dbReference>
<evidence type="ECO:0000256" key="3">
    <source>
        <dbReference type="ARBA" id="ARBA00022475"/>
    </source>
</evidence>
<dbReference type="Pfam" id="PF07690">
    <property type="entry name" value="MFS_1"/>
    <property type="match status" value="1"/>
</dbReference>
<keyword evidence="4 9" id="KW-0812">Transmembrane</keyword>
<evidence type="ECO:0000313" key="12">
    <source>
        <dbReference type="Proteomes" id="UP001500058"/>
    </source>
</evidence>
<evidence type="ECO:0000256" key="9">
    <source>
        <dbReference type="SAM" id="Phobius"/>
    </source>
</evidence>
<feature type="transmembrane region" description="Helical" evidence="9">
    <location>
        <begin position="242"/>
        <end position="260"/>
    </location>
</feature>
<evidence type="ECO:0000256" key="4">
    <source>
        <dbReference type="ARBA" id="ARBA00022692"/>
    </source>
</evidence>
<feature type="transmembrane region" description="Helical" evidence="9">
    <location>
        <begin position="93"/>
        <end position="110"/>
    </location>
</feature>
<feature type="transmembrane region" description="Helical" evidence="9">
    <location>
        <begin position="345"/>
        <end position="365"/>
    </location>
</feature>
<reference evidence="11 12" key="1">
    <citation type="journal article" date="2019" name="Int. J. Syst. Evol. Microbiol.">
        <title>The Global Catalogue of Microorganisms (GCM) 10K type strain sequencing project: providing services to taxonomists for standard genome sequencing and annotation.</title>
        <authorList>
            <consortium name="The Broad Institute Genomics Platform"/>
            <consortium name="The Broad Institute Genome Sequencing Center for Infectious Disease"/>
            <person name="Wu L."/>
            <person name="Ma J."/>
        </authorList>
    </citation>
    <scope>NUCLEOTIDE SEQUENCE [LARGE SCALE GENOMIC DNA]</scope>
    <source>
        <strain evidence="11 12">JCM 6921</strain>
    </source>
</reference>
<evidence type="ECO:0000256" key="1">
    <source>
        <dbReference type="ARBA" id="ARBA00004651"/>
    </source>
</evidence>
<keyword evidence="12" id="KW-1185">Reference proteome</keyword>
<feature type="transmembrane region" description="Helical" evidence="9">
    <location>
        <begin position="54"/>
        <end position="78"/>
    </location>
</feature>
<dbReference type="InterPro" id="IPR020846">
    <property type="entry name" value="MFS_dom"/>
</dbReference>
<feature type="transmembrane region" description="Helical" evidence="9">
    <location>
        <begin position="208"/>
        <end position="230"/>
    </location>
</feature>
<evidence type="ECO:0000259" key="10">
    <source>
        <dbReference type="PROSITE" id="PS50850"/>
    </source>
</evidence>
<evidence type="ECO:0000256" key="6">
    <source>
        <dbReference type="ARBA" id="ARBA00023136"/>
    </source>
</evidence>
<protein>
    <submittedName>
        <fullName evidence="11">MFS transporter</fullName>
    </submittedName>
</protein>
<dbReference type="PROSITE" id="PS50850">
    <property type="entry name" value="MFS"/>
    <property type="match status" value="1"/>
</dbReference>
<keyword evidence="6 9" id="KW-0472">Membrane</keyword>
<feature type="transmembrane region" description="Helical" evidence="9">
    <location>
        <begin position="122"/>
        <end position="141"/>
    </location>
</feature>
<evidence type="ECO:0000256" key="5">
    <source>
        <dbReference type="ARBA" id="ARBA00022989"/>
    </source>
</evidence>
<keyword evidence="2" id="KW-0813">Transport</keyword>
<dbReference type="PANTHER" id="PTHR42718">
    <property type="entry name" value="MAJOR FACILITATOR SUPERFAMILY MULTIDRUG TRANSPORTER MFSC"/>
    <property type="match status" value="1"/>
</dbReference>
<accession>A0ABN3IMR9</accession>
<keyword evidence="3" id="KW-1003">Cell membrane</keyword>
<dbReference type="InterPro" id="IPR011701">
    <property type="entry name" value="MFS"/>
</dbReference>
<proteinExistence type="predicted"/>
<organism evidence="11 12">
    <name type="scientific">Streptomyces glaucosporus</name>
    <dbReference type="NCBI Taxonomy" id="284044"/>
    <lineage>
        <taxon>Bacteria</taxon>
        <taxon>Bacillati</taxon>
        <taxon>Actinomycetota</taxon>
        <taxon>Actinomycetes</taxon>
        <taxon>Kitasatosporales</taxon>
        <taxon>Streptomycetaceae</taxon>
        <taxon>Streptomyces</taxon>
    </lineage>
</organism>
<feature type="compositionally biased region" description="Low complexity" evidence="8">
    <location>
        <begin position="10"/>
        <end position="25"/>
    </location>
</feature>
<keyword evidence="5 9" id="KW-1133">Transmembrane helix</keyword>
<feature type="transmembrane region" description="Helical" evidence="9">
    <location>
        <begin position="398"/>
        <end position="424"/>
    </location>
</feature>
<feature type="transmembrane region" description="Helical" evidence="9">
    <location>
        <begin position="516"/>
        <end position="536"/>
    </location>
</feature>
<evidence type="ECO:0000256" key="7">
    <source>
        <dbReference type="ARBA" id="ARBA00023251"/>
    </source>
</evidence>
<feature type="transmembrane region" description="Helical" evidence="9">
    <location>
        <begin position="272"/>
        <end position="289"/>
    </location>
</feature>
<name>A0ABN3IMR9_9ACTN</name>
<feature type="domain" description="Major facilitator superfamily (MFS) profile" evidence="10">
    <location>
        <begin position="56"/>
        <end position="536"/>
    </location>
</feature>
<dbReference type="EMBL" id="BAAATJ010000022">
    <property type="protein sequence ID" value="GAA2409367.1"/>
    <property type="molecule type" value="Genomic_DNA"/>
</dbReference>
<gene>
    <name evidence="11" type="ORF">GCM10010420_42230</name>
</gene>
<dbReference type="PANTHER" id="PTHR42718:SF47">
    <property type="entry name" value="METHYL VIOLOGEN RESISTANCE PROTEIN SMVA"/>
    <property type="match status" value="1"/>
</dbReference>
<feature type="compositionally biased region" description="Low complexity" evidence="8">
    <location>
        <begin position="544"/>
        <end position="558"/>
    </location>
</feature>
<dbReference type="Gene3D" id="1.20.1250.20">
    <property type="entry name" value="MFS general substrate transporter like domains"/>
    <property type="match status" value="1"/>
</dbReference>
<dbReference type="CDD" id="cd17321">
    <property type="entry name" value="MFS_MMR_MDR_like"/>
    <property type="match status" value="1"/>
</dbReference>
<feature type="region of interest" description="Disordered" evidence="8">
    <location>
        <begin position="544"/>
        <end position="566"/>
    </location>
</feature>
<comment type="subcellular location">
    <subcellularLocation>
        <location evidence="1">Cell membrane</location>
        <topology evidence="1">Multi-pass membrane protein</topology>
    </subcellularLocation>
</comment>
<feature type="transmembrane region" description="Helical" evidence="9">
    <location>
        <begin position="180"/>
        <end position="202"/>
    </location>
</feature>
<feature type="transmembrane region" description="Helical" evidence="9">
    <location>
        <begin position="147"/>
        <end position="168"/>
    </location>
</feature>
<sequence>MDSAAPVVFAGQRRPAGRGAVPRGRAPTETKEGPPSMQTSTENEPTPKAGRREWLGLLVLVLPALLLSVDLTVLYLALPHLAEDLQPSSTQQLWILDIYGFMLAGLLVTMGTLGDRIGRRKLLMIGGAAFGVASVLAAYSTSPEMLIATRALLGIAGATLAPSTVSLITNMFKDPKQRGTAIAVWTGCFVGGGVFGPILGGFMMSSFWWGSVFLLAVPVMALLLVAGPLLLPEYRNPGAGRLDPLSVGLSLVTIIPLIYGVKELARGWTPEAAAALVVGVVFGVLFVGRQRRLEDPLLDLGLFRIRIARGVMVLSLLVGTITGGSLLLVNLQLQMVEGLSPWSTGLWLVPGALGTLVAIGVSTGLARTIRPAYLMAGGLLVSAAGYVVLSQVPGDDSLVMVVIGAVLINAGLGPTLALGYDMLLGAAPPEKTGSASALSETSGEFGVAAGIALMGSIGTLVYRDQIAVPDGLPAEAASAARESITNAVAVAQRLSDPVAGELIASARGAFTSGLNAVGTLAAVTFVVLATLAWRWFRHLPPTSAAESGGAEQAGQPQEAEPEPVRA</sequence>
<dbReference type="SUPFAM" id="SSF103473">
    <property type="entry name" value="MFS general substrate transporter"/>
    <property type="match status" value="1"/>
</dbReference>